<evidence type="ECO:0000313" key="2">
    <source>
        <dbReference type="Proteomes" id="UP000095300"/>
    </source>
</evidence>
<organism evidence="1 2">
    <name type="scientific">Stomoxys calcitrans</name>
    <name type="common">Stable fly</name>
    <name type="synonym">Conops calcitrans</name>
    <dbReference type="NCBI Taxonomy" id="35570"/>
    <lineage>
        <taxon>Eukaryota</taxon>
        <taxon>Metazoa</taxon>
        <taxon>Ecdysozoa</taxon>
        <taxon>Arthropoda</taxon>
        <taxon>Hexapoda</taxon>
        <taxon>Insecta</taxon>
        <taxon>Pterygota</taxon>
        <taxon>Neoptera</taxon>
        <taxon>Endopterygota</taxon>
        <taxon>Diptera</taxon>
        <taxon>Brachycera</taxon>
        <taxon>Muscomorpha</taxon>
        <taxon>Muscoidea</taxon>
        <taxon>Muscidae</taxon>
        <taxon>Stomoxys</taxon>
    </lineage>
</organism>
<name>A0A1I8P819_STOCA</name>
<protein>
    <submittedName>
        <fullName evidence="1">Uncharacterized protein</fullName>
    </submittedName>
</protein>
<accession>A0A1I8P819</accession>
<keyword evidence="2" id="KW-1185">Reference proteome</keyword>
<dbReference type="OrthoDB" id="7762929at2759"/>
<evidence type="ECO:0000313" key="1">
    <source>
        <dbReference type="EnsemblMetazoa" id="SCAU005635-PA"/>
    </source>
</evidence>
<dbReference type="VEuPathDB" id="VectorBase:SCAU005635"/>
<reference evidence="1" key="1">
    <citation type="submission" date="2020-05" db="UniProtKB">
        <authorList>
            <consortium name="EnsemblMetazoa"/>
        </authorList>
    </citation>
    <scope>IDENTIFICATION</scope>
    <source>
        <strain evidence="1">USDA</strain>
    </source>
</reference>
<sequence length="124" mass="14725">MQLVPPQWSKSVMVRPRNNLKSHIYIDEKIKFKASFEDDCQPTSMDWLLGWQYGHIWLKERNDFCKARAERNKPKYIANDYGKWLEKRKPKEMLLCKAEGLKQLLKPMAKESKKSGKIENNVIN</sequence>
<dbReference type="Proteomes" id="UP000095300">
    <property type="component" value="Unassembled WGS sequence"/>
</dbReference>
<dbReference type="KEGG" id="scac:106091579"/>
<dbReference type="AlphaFoldDB" id="A0A1I8P819"/>
<proteinExistence type="predicted"/>
<dbReference type="EnsemblMetazoa" id="SCAU005635-RA">
    <property type="protein sequence ID" value="SCAU005635-PA"/>
    <property type="gene ID" value="SCAU005635"/>
</dbReference>
<gene>
    <name evidence="1" type="primary">106091579</name>
</gene>